<evidence type="ECO:0000313" key="5">
    <source>
        <dbReference type="WBParaSite" id="SCUD_0000501501-mRNA-1"/>
    </source>
</evidence>
<feature type="compositionally biased region" description="Polar residues" evidence="1">
    <location>
        <begin position="66"/>
        <end position="82"/>
    </location>
</feature>
<evidence type="ECO:0000313" key="3">
    <source>
        <dbReference type="EMBL" id="VDO92369.1"/>
    </source>
</evidence>
<dbReference type="AlphaFoldDB" id="A0A183JQM6"/>
<evidence type="ECO:0000313" key="4">
    <source>
        <dbReference type="Proteomes" id="UP000279833"/>
    </source>
</evidence>
<accession>A0A183JQM6</accession>
<keyword evidence="4" id="KW-1185">Reference proteome</keyword>
<keyword evidence="2" id="KW-0812">Transmembrane</keyword>
<reference evidence="5" key="1">
    <citation type="submission" date="2016-06" db="UniProtKB">
        <authorList>
            <consortium name="WormBaseParasite"/>
        </authorList>
    </citation>
    <scope>IDENTIFICATION</scope>
</reference>
<keyword evidence="2" id="KW-1133">Transmembrane helix</keyword>
<feature type="compositionally biased region" description="Low complexity" evidence="1">
    <location>
        <begin position="88"/>
        <end position="97"/>
    </location>
</feature>
<feature type="region of interest" description="Disordered" evidence="1">
    <location>
        <begin position="1"/>
        <end position="97"/>
    </location>
</feature>
<dbReference type="WBParaSite" id="SCUD_0000501501-mRNA-1">
    <property type="protein sequence ID" value="SCUD_0000501501-mRNA-1"/>
    <property type="gene ID" value="SCUD_0000501501"/>
</dbReference>
<name>A0A183JQM6_9TREM</name>
<feature type="transmembrane region" description="Helical" evidence="2">
    <location>
        <begin position="105"/>
        <end position="125"/>
    </location>
</feature>
<organism evidence="5">
    <name type="scientific">Schistosoma curassoni</name>
    <dbReference type="NCBI Taxonomy" id="6186"/>
    <lineage>
        <taxon>Eukaryota</taxon>
        <taxon>Metazoa</taxon>
        <taxon>Spiralia</taxon>
        <taxon>Lophotrochozoa</taxon>
        <taxon>Platyhelminthes</taxon>
        <taxon>Trematoda</taxon>
        <taxon>Digenea</taxon>
        <taxon>Strigeidida</taxon>
        <taxon>Schistosomatoidea</taxon>
        <taxon>Schistosomatidae</taxon>
        <taxon>Schistosoma</taxon>
    </lineage>
</organism>
<feature type="compositionally biased region" description="Polar residues" evidence="1">
    <location>
        <begin position="46"/>
        <end position="56"/>
    </location>
</feature>
<feature type="compositionally biased region" description="Basic and acidic residues" evidence="1">
    <location>
        <begin position="1"/>
        <end position="14"/>
    </location>
</feature>
<evidence type="ECO:0000256" key="1">
    <source>
        <dbReference type="SAM" id="MobiDB-lite"/>
    </source>
</evidence>
<sequence length="142" mass="16241">MLLRLPEKCDDKHQSISQPKLTRPVSKPVQVSWVTKGPPRNYRPWPTNNKFDQNTSHKNKMDDANHSNISKASPVHSWNSSKLKTKQKQPPQQQSQQQNIKVCEICVHLFGFIMPICFFLNTVILSCCCCSVSFSDDIINVT</sequence>
<gene>
    <name evidence="3" type="ORF">SCUD_LOCUS5015</name>
</gene>
<keyword evidence="2" id="KW-0472">Membrane</keyword>
<reference evidence="3 4" key="2">
    <citation type="submission" date="2018-11" db="EMBL/GenBank/DDBJ databases">
        <authorList>
            <consortium name="Pathogen Informatics"/>
        </authorList>
    </citation>
    <scope>NUCLEOTIDE SEQUENCE [LARGE SCALE GENOMIC DNA]</scope>
    <source>
        <strain evidence="3">Dakar</strain>
        <strain evidence="4">Dakar, Senegal</strain>
    </source>
</reference>
<dbReference type="EMBL" id="UZAK01007422">
    <property type="protein sequence ID" value="VDO92369.1"/>
    <property type="molecule type" value="Genomic_DNA"/>
</dbReference>
<proteinExistence type="predicted"/>
<evidence type="ECO:0000256" key="2">
    <source>
        <dbReference type="SAM" id="Phobius"/>
    </source>
</evidence>
<dbReference type="Proteomes" id="UP000279833">
    <property type="component" value="Unassembled WGS sequence"/>
</dbReference>
<protein>
    <submittedName>
        <fullName evidence="5">LITAF domain-containing protein</fullName>
    </submittedName>
</protein>